<dbReference type="Gene3D" id="1.20.1250.20">
    <property type="entry name" value="MFS general substrate transporter like domains"/>
    <property type="match status" value="1"/>
</dbReference>
<dbReference type="PANTHER" id="PTHR23531">
    <property type="entry name" value="QUINOLENE RESISTANCE PROTEIN NORA"/>
    <property type="match status" value="1"/>
</dbReference>
<feature type="domain" description="Major facilitator superfamily (MFS) profile" evidence="6">
    <location>
        <begin position="1"/>
        <end position="367"/>
    </location>
</feature>
<evidence type="ECO:0000256" key="1">
    <source>
        <dbReference type="ARBA" id="ARBA00004651"/>
    </source>
</evidence>
<dbReference type="InterPro" id="IPR011701">
    <property type="entry name" value="MFS"/>
</dbReference>
<dbReference type="GO" id="GO:0005886">
    <property type="term" value="C:plasma membrane"/>
    <property type="evidence" value="ECO:0007669"/>
    <property type="project" value="UniProtKB-SubCell"/>
</dbReference>
<evidence type="ECO:0000313" key="8">
    <source>
        <dbReference type="Proteomes" id="UP000185596"/>
    </source>
</evidence>
<evidence type="ECO:0000259" key="6">
    <source>
        <dbReference type="PROSITE" id="PS50850"/>
    </source>
</evidence>
<dbReference type="GO" id="GO:0022857">
    <property type="term" value="F:transmembrane transporter activity"/>
    <property type="evidence" value="ECO:0007669"/>
    <property type="project" value="InterPro"/>
</dbReference>
<feature type="transmembrane region" description="Helical" evidence="5">
    <location>
        <begin position="320"/>
        <end position="341"/>
    </location>
</feature>
<evidence type="ECO:0000256" key="2">
    <source>
        <dbReference type="ARBA" id="ARBA00022692"/>
    </source>
</evidence>
<feature type="transmembrane region" description="Helical" evidence="5">
    <location>
        <begin position="285"/>
        <end position="308"/>
    </location>
</feature>
<evidence type="ECO:0000256" key="5">
    <source>
        <dbReference type="SAM" id="Phobius"/>
    </source>
</evidence>
<dbReference type="STRING" id="1912961.BU204_10995"/>
<feature type="transmembrane region" description="Helical" evidence="5">
    <location>
        <begin position="230"/>
        <end position="249"/>
    </location>
</feature>
<keyword evidence="3 5" id="KW-1133">Transmembrane helix</keyword>
<evidence type="ECO:0000256" key="4">
    <source>
        <dbReference type="ARBA" id="ARBA00023136"/>
    </source>
</evidence>
<keyword evidence="8" id="KW-1185">Reference proteome</keyword>
<dbReference type="PANTHER" id="PTHR23531:SF1">
    <property type="entry name" value="QUINOLENE RESISTANCE PROTEIN NORA"/>
    <property type="match status" value="1"/>
</dbReference>
<organism evidence="7 8">
    <name type="scientific">Actinophytocola xanthii</name>
    <dbReference type="NCBI Taxonomy" id="1912961"/>
    <lineage>
        <taxon>Bacteria</taxon>
        <taxon>Bacillati</taxon>
        <taxon>Actinomycetota</taxon>
        <taxon>Actinomycetes</taxon>
        <taxon>Pseudonocardiales</taxon>
        <taxon>Pseudonocardiaceae</taxon>
    </lineage>
</organism>
<feature type="transmembrane region" description="Helical" evidence="5">
    <location>
        <begin position="129"/>
        <end position="150"/>
    </location>
</feature>
<comment type="caution">
    <text evidence="7">The sequence shown here is derived from an EMBL/GenBank/DDBJ whole genome shotgun (WGS) entry which is preliminary data.</text>
</comment>
<dbReference type="InterPro" id="IPR020846">
    <property type="entry name" value="MFS_dom"/>
</dbReference>
<dbReference type="EMBL" id="MSIE01000016">
    <property type="protein sequence ID" value="OLF17554.1"/>
    <property type="molecule type" value="Genomic_DNA"/>
</dbReference>
<feature type="transmembrane region" description="Helical" evidence="5">
    <location>
        <begin position="261"/>
        <end position="279"/>
    </location>
</feature>
<dbReference type="PROSITE" id="PS50850">
    <property type="entry name" value="MFS"/>
    <property type="match status" value="1"/>
</dbReference>
<dbReference type="Pfam" id="PF07690">
    <property type="entry name" value="MFS_1"/>
    <property type="match status" value="1"/>
</dbReference>
<sequence>MVALQLAAFGAMCGFYLLLSVVPLYAAESGGGGLGAGLVTGVMMLATVLLELAVPLLLARLGYRVVTSLGLVLLGLPALALVPQGSGEAVRALVLAVSLVRGAGLGIVVVVGSALAAELLPPQRRAEGLALYGVVVGIPAVVAMPAGIWLSEHVGYAPVFLAAAAAALLPLAVVPVLPARTGDIGRGSVLRAFRIGGLARPTIVFTAVTFAAGVFATFLPLAAPAGSRELAAIALLVQAVAMSLGRLASGRFGDRHGSGPLLVPGVVAATSGAALVIWVDAPVATVAGMALFGVGFGVAQNVTLAIMFDRVERADYGGTSALWNLAYDTGFGLGAIGFGLVVGPFGFVTGFALTAVVLSTALVPAILDRRMEER</sequence>
<feature type="transmembrane region" description="Helical" evidence="5">
    <location>
        <begin position="156"/>
        <end position="177"/>
    </location>
</feature>
<dbReference type="InterPro" id="IPR036259">
    <property type="entry name" value="MFS_trans_sf"/>
</dbReference>
<feature type="transmembrane region" description="Helical" evidence="5">
    <location>
        <begin position="198"/>
        <end position="218"/>
    </location>
</feature>
<feature type="transmembrane region" description="Helical" evidence="5">
    <location>
        <begin position="89"/>
        <end position="117"/>
    </location>
</feature>
<dbReference type="InterPro" id="IPR052714">
    <property type="entry name" value="MFS_Exporter"/>
</dbReference>
<keyword evidence="4 5" id="KW-0472">Membrane</keyword>
<dbReference type="SUPFAM" id="SSF103473">
    <property type="entry name" value="MFS general substrate transporter"/>
    <property type="match status" value="1"/>
</dbReference>
<keyword evidence="2 5" id="KW-0812">Transmembrane</keyword>
<dbReference type="OrthoDB" id="5189108at2"/>
<dbReference type="AlphaFoldDB" id="A0A1Q8CTA3"/>
<feature type="transmembrane region" description="Helical" evidence="5">
    <location>
        <begin position="347"/>
        <end position="367"/>
    </location>
</feature>
<comment type="subcellular location">
    <subcellularLocation>
        <location evidence="1">Cell membrane</location>
        <topology evidence="1">Multi-pass membrane protein</topology>
    </subcellularLocation>
</comment>
<feature type="transmembrane region" description="Helical" evidence="5">
    <location>
        <begin position="65"/>
        <end position="83"/>
    </location>
</feature>
<name>A0A1Q8CTA3_9PSEU</name>
<protein>
    <recommendedName>
        <fullName evidence="6">Major facilitator superfamily (MFS) profile domain-containing protein</fullName>
    </recommendedName>
</protein>
<proteinExistence type="predicted"/>
<accession>A0A1Q8CTA3</accession>
<dbReference type="Proteomes" id="UP000185596">
    <property type="component" value="Unassembled WGS sequence"/>
</dbReference>
<reference evidence="7 8" key="1">
    <citation type="submission" date="2016-12" db="EMBL/GenBank/DDBJ databases">
        <title>The draft genome sequence of Actinophytocola sp. 11-183.</title>
        <authorList>
            <person name="Wang W."/>
            <person name="Yuan L."/>
        </authorList>
    </citation>
    <scope>NUCLEOTIDE SEQUENCE [LARGE SCALE GENOMIC DNA]</scope>
    <source>
        <strain evidence="7 8">11-183</strain>
    </source>
</reference>
<evidence type="ECO:0000256" key="3">
    <source>
        <dbReference type="ARBA" id="ARBA00022989"/>
    </source>
</evidence>
<evidence type="ECO:0000313" key="7">
    <source>
        <dbReference type="EMBL" id="OLF17554.1"/>
    </source>
</evidence>
<feature type="transmembrane region" description="Helical" evidence="5">
    <location>
        <begin position="36"/>
        <end position="58"/>
    </location>
</feature>
<gene>
    <name evidence="7" type="ORF">BU204_10995</name>
</gene>